<gene>
    <name evidence="2" type="ORF">G2W53_037050</name>
</gene>
<reference evidence="2" key="1">
    <citation type="submission" date="2020-09" db="EMBL/GenBank/DDBJ databases">
        <title>Genome-Enabled Discovery of Anthraquinone Biosynthesis in Senna tora.</title>
        <authorList>
            <person name="Kang S.-H."/>
            <person name="Pandey R.P."/>
            <person name="Lee C.-M."/>
            <person name="Sim J.-S."/>
            <person name="Jeong J.-T."/>
            <person name="Choi B.-S."/>
            <person name="Jung M."/>
            <person name="Ginzburg D."/>
            <person name="Zhao K."/>
            <person name="Won S.Y."/>
            <person name="Oh T.-J."/>
            <person name="Yu Y."/>
            <person name="Kim N.-H."/>
            <person name="Lee O.R."/>
            <person name="Lee T.-H."/>
            <person name="Bashyal P."/>
            <person name="Kim T.-S."/>
            <person name="Lee W.-H."/>
            <person name="Kawkins C."/>
            <person name="Kim C.-K."/>
            <person name="Kim J.S."/>
            <person name="Ahn B.O."/>
            <person name="Rhee S.Y."/>
            <person name="Sohng J.K."/>
        </authorList>
    </citation>
    <scope>NUCLEOTIDE SEQUENCE</scope>
    <source>
        <tissue evidence="2">Leaf</tissue>
    </source>
</reference>
<dbReference type="OrthoDB" id="1845088at2759"/>
<feature type="compositionally biased region" description="Gly residues" evidence="1">
    <location>
        <begin position="244"/>
        <end position="261"/>
    </location>
</feature>
<evidence type="ECO:0000313" key="3">
    <source>
        <dbReference type="Proteomes" id="UP000634136"/>
    </source>
</evidence>
<dbReference type="Proteomes" id="UP000634136">
    <property type="component" value="Unassembled WGS sequence"/>
</dbReference>
<organism evidence="2 3">
    <name type="scientific">Senna tora</name>
    <dbReference type="NCBI Taxonomy" id="362788"/>
    <lineage>
        <taxon>Eukaryota</taxon>
        <taxon>Viridiplantae</taxon>
        <taxon>Streptophyta</taxon>
        <taxon>Embryophyta</taxon>
        <taxon>Tracheophyta</taxon>
        <taxon>Spermatophyta</taxon>
        <taxon>Magnoliopsida</taxon>
        <taxon>eudicotyledons</taxon>
        <taxon>Gunneridae</taxon>
        <taxon>Pentapetalae</taxon>
        <taxon>rosids</taxon>
        <taxon>fabids</taxon>
        <taxon>Fabales</taxon>
        <taxon>Fabaceae</taxon>
        <taxon>Caesalpinioideae</taxon>
        <taxon>Cassia clade</taxon>
        <taxon>Senna</taxon>
    </lineage>
</organism>
<dbReference type="PANTHER" id="PTHR47481">
    <property type="match status" value="1"/>
</dbReference>
<name>A0A834W5Q4_9FABA</name>
<keyword evidence="2" id="KW-0675">Receptor</keyword>
<evidence type="ECO:0000256" key="1">
    <source>
        <dbReference type="SAM" id="MobiDB-lite"/>
    </source>
</evidence>
<feature type="region of interest" description="Disordered" evidence="1">
    <location>
        <begin position="211"/>
        <end position="264"/>
    </location>
</feature>
<feature type="region of interest" description="Disordered" evidence="1">
    <location>
        <begin position="339"/>
        <end position="409"/>
    </location>
</feature>
<feature type="compositionally biased region" description="Polar residues" evidence="1">
    <location>
        <begin position="220"/>
        <end position="230"/>
    </location>
</feature>
<dbReference type="EMBL" id="JAAIUW010000011">
    <property type="protein sequence ID" value="KAF7810307.1"/>
    <property type="molecule type" value="Genomic_DNA"/>
</dbReference>
<dbReference type="Pfam" id="PF14223">
    <property type="entry name" value="Retrotran_gag_2"/>
    <property type="match status" value="1"/>
</dbReference>
<evidence type="ECO:0000313" key="2">
    <source>
        <dbReference type="EMBL" id="KAF7810307.1"/>
    </source>
</evidence>
<feature type="compositionally biased region" description="Polar residues" evidence="1">
    <location>
        <begin position="351"/>
        <end position="384"/>
    </location>
</feature>
<accession>A0A834W5Q4</accession>
<comment type="caution">
    <text evidence="2">The sequence shown here is derived from an EMBL/GenBank/DDBJ whole genome shotgun (WGS) entry which is preliminary data.</text>
</comment>
<keyword evidence="3" id="KW-1185">Reference proteome</keyword>
<dbReference type="AlphaFoldDB" id="A0A834W5Q4"/>
<sequence length="481" mass="52068">MSTLSSSSSSSASASSNFLLLEATVYPLIKGNRLLSHIDGIATAPPSQVVKGTESIPNPEFEEWDTVDSLLIGWLRNAMSLEVGTQLLHCKKARDLWESAKKLTSGATKSRAMVLKTELHTERKFEVHEYLAKMKNLSDQLTLVGALMPQVDLILHTVNELDVEYNPVNVMLLNKDKLDWEELTSELLGFETRLEQLSHFSSLLIQPSANLAQKEDTDSKTNSGEKTQWQGSRGGGRTNNNNNRGGGRSRGGGRPGGGGAQSGPRPTCQLCGKIGHSVNNCWHRLDKSFNPSISDSTNCFVTPGNASPTAFYAGFLNRRAPSSDNGCIILFIITEAKGNKSGGDELRKETNPTATTHGQQVNAHSTDSDSVQSARGTRASISDSNESHENLSESQDYNGSTSHNSAHQEVDTQAVACGPVTQAQPSAQHNMVTRSRAGVFKPKSPYVVTTPMVAGRKFKSCDGEKLLDPSHIVELLVLYST</sequence>
<feature type="compositionally biased region" description="Polar residues" evidence="1">
    <location>
        <begin position="392"/>
        <end position="407"/>
    </location>
</feature>
<dbReference type="PANTHER" id="PTHR47481:SF31">
    <property type="entry name" value="OS01G0873500 PROTEIN"/>
    <property type="match status" value="1"/>
</dbReference>
<protein>
    <submittedName>
        <fullName evidence="2">Glutamate receptor</fullName>
    </submittedName>
</protein>
<proteinExistence type="predicted"/>